<evidence type="ECO:0000313" key="3">
    <source>
        <dbReference type="EMBL" id="NCI50250.1"/>
    </source>
</evidence>
<feature type="transmembrane region" description="Helical" evidence="1">
    <location>
        <begin position="155"/>
        <end position="174"/>
    </location>
</feature>
<dbReference type="RefSeq" id="WP_161818556.1">
    <property type="nucleotide sequence ID" value="NZ_JAACJS010000012.1"/>
</dbReference>
<comment type="caution">
    <text evidence="3">The sequence shown here is derived from an EMBL/GenBank/DDBJ whole genome shotgun (WGS) entry which is preliminary data.</text>
</comment>
<dbReference type="EMBL" id="JAACJS010000012">
    <property type="protein sequence ID" value="NCI50250.1"/>
    <property type="molecule type" value="Genomic_DNA"/>
</dbReference>
<sequence length="175" mass="19914">MDQHLYKYLVLHKHLCIPQLGSFTVQKAHARYDEQSGLLYAPVESIVFSDGVIPMSEKLFFDFLAHEMAVDDVTAIKQFHDFSYGFRSRFLENGSVELKGVGQLHRDENGRIAFTPTPRYTDLFPSYGLEGAVPGVQENVLVEEEVIEEETKDNWWVYALVLAILGAGALLFYYS</sequence>
<accession>A0ABW9ZUT5</accession>
<evidence type="ECO:0000259" key="2">
    <source>
        <dbReference type="Pfam" id="PF18174"/>
    </source>
</evidence>
<evidence type="ECO:0000256" key="1">
    <source>
        <dbReference type="SAM" id="Phobius"/>
    </source>
</evidence>
<protein>
    <recommendedName>
        <fullName evidence="2">CCDC81-like prokaryotic HU domain-containing protein</fullName>
    </recommendedName>
</protein>
<proteinExistence type="predicted"/>
<evidence type="ECO:0000313" key="4">
    <source>
        <dbReference type="Proteomes" id="UP000753802"/>
    </source>
</evidence>
<reference evidence="3 4" key="1">
    <citation type="submission" date="2020-01" db="EMBL/GenBank/DDBJ databases">
        <title>Genome analysis.</title>
        <authorList>
            <person name="Wu S."/>
            <person name="Wang G."/>
        </authorList>
    </citation>
    <scope>NUCLEOTIDE SEQUENCE [LARGE SCALE GENOMIC DNA]</scope>
    <source>
        <strain evidence="3 4">SYL130</strain>
    </source>
</reference>
<dbReference type="Pfam" id="PF18174">
    <property type="entry name" value="HU-CCDC81_bac_1"/>
    <property type="match status" value="1"/>
</dbReference>
<keyword evidence="1" id="KW-0472">Membrane</keyword>
<gene>
    <name evidence="3" type="ORF">GWC95_09970</name>
</gene>
<dbReference type="Proteomes" id="UP000753802">
    <property type="component" value="Unassembled WGS sequence"/>
</dbReference>
<keyword evidence="4" id="KW-1185">Reference proteome</keyword>
<keyword evidence="1" id="KW-1133">Transmembrane helix</keyword>
<feature type="domain" description="CCDC81-like prokaryotic HU" evidence="2">
    <location>
        <begin position="2"/>
        <end position="48"/>
    </location>
</feature>
<keyword evidence="1" id="KW-0812">Transmembrane</keyword>
<name>A0ABW9ZUT5_9BACT</name>
<dbReference type="InterPro" id="IPR040495">
    <property type="entry name" value="HU-CCDC81_bac_1"/>
</dbReference>
<organism evidence="3 4">
    <name type="scientific">Sediminibacterium roseum</name>
    <dbReference type="NCBI Taxonomy" id="1978412"/>
    <lineage>
        <taxon>Bacteria</taxon>
        <taxon>Pseudomonadati</taxon>
        <taxon>Bacteroidota</taxon>
        <taxon>Chitinophagia</taxon>
        <taxon>Chitinophagales</taxon>
        <taxon>Chitinophagaceae</taxon>
        <taxon>Sediminibacterium</taxon>
    </lineage>
</organism>